<dbReference type="SUPFAM" id="SSF52540">
    <property type="entry name" value="P-loop containing nucleoside triphosphate hydrolases"/>
    <property type="match status" value="1"/>
</dbReference>
<gene>
    <name evidence="2" type="ORF">ACFQ3L_00410</name>
</gene>
<reference evidence="3" key="1">
    <citation type="journal article" date="2019" name="Int. J. Syst. Evol. Microbiol.">
        <title>The Global Catalogue of Microorganisms (GCM) 10K type strain sequencing project: providing services to taxonomists for standard genome sequencing and annotation.</title>
        <authorList>
            <consortium name="The Broad Institute Genomics Platform"/>
            <consortium name="The Broad Institute Genome Sequencing Center for Infectious Disease"/>
            <person name="Wu L."/>
            <person name="Ma J."/>
        </authorList>
    </citation>
    <scope>NUCLEOTIDE SEQUENCE [LARGE SCALE GENOMIC DNA]</scope>
    <source>
        <strain evidence="3">CCM 8911</strain>
    </source>
</reference>
<protein>
    <submittedName>
        <fullName evidence="2">SbcC/MukB-like Walker B domain-containing protein</fullName>
    </submittedName>
</protein>
<accession>A0ABW4B5U3</accession>
<dbReference type="InterPro" id="IPR027417">
    <property type="entry name" value="P-loop_NTPase"/>
</dbReference>
<proteinExistence type="predicted"/>
<organism evidence="2 3">
    <name type="scientific">Lacticaseibacillus jixianensis</name>
    <dbReference type="NCBI Taxonomy" id="2486012"/>
    <lineage>
        <taxon>Bacteria</taxon>
        <taxon>Bacillati</taxon>
        <taxon>Bacillota</taxon>
        <taxon>Bacilli</taxon>
        <taxon>Lactobacillales</taxon>
        <taxon>Lactobacillaceae</taxon>
        <taxon>Lacticaseibacillus</taxon>
    </lineage>
</organism>
<dbReference type="EMBL" id="JBHTMO010000001">
    <property type="protein sequence ID" value="MFD1392051.1"/>
    <property type="molecule type" value="Genomic_DNA"/>
</dbReference>
<keyword evidence="3" id="KW-1185">Reference proteome</keyword>
<dbReference type="Proteomes" id="UP001597249">
    <property type="component" value="Unassembled WGS sequence"/>
</dbReference>
<evidence type="ECO:0000313" key="3">
    <source>
        <dbReference type="Proteomes" id="UP001597249"/>
    </source>
</evidence>
<feature type="coiled-coil region" evidence="1">
    <location>
        <begin position="303"/>
        <end position="330"/>
    </location>
</feature>
<keyword evidence="1" id="KW-0175">Coiled coil</keyword>
<dbReference type="RefSeq" id="WP_225418913.1">
    <property type="nucleotide sequence ID" value="NZ_JBHTMO010000001.1"/>
</dbReference>
<feature type="coiled-coil region" evidence="1">
    <location>
        <begin position="246"/>
        <end position="276"/>
    </location>
</feature>
<evidence type="ECO:0000313" key="2">
    <source>
        <dbReference type="EMBL" id="MFD1392051.1"/>
    </source>
</evidence>
<dbReference type="Pfam" id="PF13558">
    <property type="entry name" value="SbcC_Walker_B"/>
    <property type="match status" value="1"/>
</dbReference>
<name>A0ABW4B5U3_9LACO</name>
<feature type="coiled-coil region" evidence="1">
    <location>
        <begin position="365"/>
        <end position="399"/>
    </location>
</feature>
<sequence>MENNDFLHPISYHLRDFGQYQWLDLSASQAGNLTLLGANAVGKTTLANSWFPVLVDGSIATPSFNPARSSDAITQSTRPRNTLKDKRTFSSMLLGWGASAFKVRTGYTYMTLKSNTRQVVLGIGAHRQSDGLKSQTWWFVLESKSVDDLVCVDGQGLGLDKEAFSDANAGFGQELVIFKRWEDYRSFVAVNIYGFDSGETLGKLANAYRLLASPILTGGNARFAPIPIALREAQEPIDRDQIIQPLAESQRQLNRTKALQQELENGQKRLDKIKLELFWGNLNRLAESSDSMLNTHLKQAKALTQAKEAVRAANAAINQLTEQLRLIKENQVAAAAKLETLQAAVAKQQVIEETRRSLDHQIADLQKRQAICEKQQQDLAELEETVQQAQVKLAALVSRGQQIQTEQLDPVIAQLHGQSANMGELTGALAQTEQKQMIQSLADYLATHQRLVKEYKHLSDAITRTSEDIALVQGMQGKMDTAIDRRATGMLVKTVNAALHQDNRDIHEQGAATMNTAVATLQQQRHALIDHAPDLAVLLADPERLDQLAQLSKQASGILDLLNQNSAAQKLSQAKLDGQTAQRDQLVASIDPNFSPEQAQTTIAELTAQRNGLKIDPTLGQQLDDQQKKGNDLQKTATDLQVKQGQQQGIMTTQTGVAQTAQQELQAVDARLTAALAVLKAYTPEGIQLDGITALLDFVHGNRAVIRRHPFGDVGGKVRDAIDGGENSLALDELFSQRGTTAIATAIHEERTTSAAELTVVPFDLGQAQSVLKEDITAVAKSVDERSSGQNLALETYINAAVMSISQQYAIIPEYNQMLTEGTDPDGIRLHIKLLPLPGSTEPAIAEARDLQASARPALAKLVEDRINRLVEDVELASDDEAFIDKAVELLDTRLWSKFEITINRKNSDEEEVVDDTFVQSGGSGAEKAQAMVLPLLLVPKMRLRLAGKADAPHLVMFDEFADKLDPETAKAFAQTISRFGFNFIATMPSGGQTKLLADGVANRAYEVLAPKRKDGKFHANQVHEVLSWHPEVQHE</sequence>
<evidence type="ECO:0000256" key="1">
    <source>
        <dbReference type="SAM" id="Coils"/>
    </source>
</evidence>
<comment type="caution">
    <text evidence="2">The sequence shown here is derived from an EMBL/GenBank/DDBJ whole genome shotgun (WGS) entry which is preliminary data.</text>
</comment>